<organism evidence="2 3">
    <name type="scientific">Trametes pubescens</name>
    <name type="common">White-rot fungus</name>
    <dbReference type="NCBI Taxonomy" id="154538"/>
    <lineage>
        <taxon>Eukaryota</taxon>
        <taxon>Fungi</taxon>
        <taxon>Dikarya</taxon>
        <taxon>Basidiomycota</taxon>
        <taxon>Agaricomycotina</taxon>
        <taxon>Agaricomycetes</taxon>
        <taxon>Polyporales</taxon>
        <taxon>Polyporaceae</taxon>
        <taxon>Trametes</taxon>
    </lineage>
</organism>
<comment type="caution">
    <text evidence="2">The sequence shown here is derived from an EMBL/GenBank/DDBJ whole genome shotgun (WGS) entry which is preliminary data.</text>
</comment>
<feature type="transmembrane region" description="Helical" evidence="1">
    <location>
        <begin position="12"/>
        <end position="36"/>
    </location>
</feature>
<keyword evidence="1" id="KW-0812">Transmembrane</keyword>
<keyword evidence="1" id="KW-0472">Membrane</keyword>
<dbReference type="PANTHER" id="PTHR40465:SF1">
    <property type="entry name" value="DUF6534 DOMAIN-CONTAINING PROTEIN"/>
    <property type="match status" value="1"/>
</dbReference>
<feature type="transmembrane region" description="Helical" evidence="1">
    <location>
        <begin position="48"/>
        <end position="72"/>
    </location>
</feature>
<accession>A0A1M2VJM3</accession>
<evidence type="ECO:0000313" key="3">
    <source>
        <dbReference type="Proteomes" id="UP000184267"/>
    </source>
</evidence>
<keyword evidence="1" id="KW-1133">Transmembrane helix</keyword>
<name>A0A1M2VJM3_TRAPU</name>
<gene>
    <name evidence="2" type="ORF">TRAPUB_1344</name>
</gene>
<dbReference type="Proteomes" id="UP000184267">
    <property type="component" value="Unassembled WGS sequence"/>
</dbReference>
<dbReference type="STRING" id="154538.A0A1M2VJM3"/>
<dbReference type="PANTHER" id="PTHR40465">
    <property type="entry name" value="CHROMOSOME 1, WHOLE GENOME SHOTGUN SEQUENCE"/>
    <property type="match status" value="1"/>
</dbReference>
<evidence type="ECO:0000256" key="1">
    <source>
        <dbReference type="SAM" id="Phobius"/>
    </source>
</evidence>
<keyword evidence="3" id="KW-1185">Reference proteome</keyword>
<evidence type="ECO:0000313" key="2">
    <source>
        <dbReference type="EMBL" id="OJT07752.1"/>
    </source>
</evidence>
<protein>
    <submittedName>
        <fullName evidence="2">Uncharacterized protein</fullName>
    </submittedName>
</protein>
<sequence length="89" mass="9785">MSVSDGPGPTVGAIMIGGIVGPTLYGLTCSQGFMYYGRSSKDSPLMRLYVLAIWLVDSLNVVMVGHILYYHFITNYGDPDVFQTPVWYA</sequence>
<dbReference type="OrthoDB" id="3214861at2759"/>
<dbReference type="EMBL" id="MNAD01001129">
    <property type="protein sequence ID" value="OJT07752.1"/>
    <property type="molecule type" value="Genomic_DNA"/>
</dbReference>
<dbReference type="AlphaFoldDB" id="A0A1M2VJM3"/>
<reference evidence="2 3" key="1">
    <citation type="submission" date="2016-10" db="EMBL/GenBank/DDBJ databases">
        <title>Genome sequence of the basidiomycete white-rot fungus Trametes pubescens.</title>
        <authorList>
            <person name="Makela M.R."/>
            <person name="Granchi Z."/>
            <person name="Peng M."/>
            <person name="De Vries R.P."/>
            <person name="Grigoriev I."/>
            <person name="Riley R."/>
            <person name="Hilden K."/>
        </authorList>
    </citation>
    <scope>NUCLEOTIDE SEQUENCE [LARGE SCALE GENOMIC DNA]</scope>
    <source>
        <strain evidence="2 3">FBCC735</strain>
    </source>
</reference>
<proteinExistence type="predicted"/>